<dbReference type="AlphaFoldDB" id="I7MI87"/>
<dbReference type="EC" id="2.3.1.225" evidence="2"/>
<dbReference type="GO" id="GO:0006612">
    <property type="term" value="P:protein targeting to membrane"/>
    <property type="evidence" value="ECO:0007669"/>
    <property type="project" value="TreeGrafter"/>
</dbReference>
<organism evidence="14 15">
    <name type="scientific">Tetrahymena thermophila (strain SB210)</name>
    <dbReference type="NCBI Taxonomy" id="312017"/>
    <lineage>
        <taxon>Eukaryota</taxon>
        <taxon>Sar</taxon>
        <taxon>Alveolata</taxon>
        <taxon>Ciliophora</taxon>
        <taxon>Intramacronucleata</taxon>
        <taxon>Oligohymenophorea</taxon>
        <taxon>Hymenostomatida</taxon>
        <taxon>Tetrahymenina</taxon>
        <taxon>Tetrahymenidae</taxon>
        <taxon>Tetrahymena</taxon>
    </lineage>
</organism>
<evidence type="ECO:0000313" key="15">
    <source>
        <dbReference type="Proteomes" id="UP000009168"/>
    </source>
</evidence>
<comment type="catalytic activity">
    <reaction evidence="10">
        <text>L-cysteinyl-[protein] + hexadecanoyl-CoA = S-hexadecanoyl-L-cysteinyl-[protein] + CoA</text>
        <dbReference type="Rhea" id="RHEA:36683"/>
        <dbReference type="Rhea" id="RHEA-COMP:10131"/>
        <dbReference type="Rhea" id="RHEA-COMP:11032"/>
        <dbReference type="ChEBI" id="CHEBI:29950"/>
        <dbReference type="ChEBI" id="CHEBI:57287"/>
        <dbReference type="ChEBI" id="CHEBI:57379"/>
        <dbReference type="ChEBI" id="CHEBI:74151"/>
        <dbReference type="EC" id="2.3.1.225"/>
    </reaction>
</comment>
<dbReference type="KEGG" id="tet:TTHERM_00145950"/>
<feature type="compositionally biased region" description="Polar residues" evidence="11">
    <location>
        <begin position="16"/>
        <end position="44"/>
    </location>
</feature>
<feature type="transmembrane region" description="Helical" evidence="12">
    <location>
        <begin position="1101"/>
        <end position="1125"/>
    </location>
</feature>
<evidence type="ECO:0000256" key="12">
    <source>
        <dbReference type="SAM" id="Phobius"/>
    </source>
</evidence>
<feature type="compositionally biased region" description="Basic and acidic residues" evidence="11">
    <location>
        <begin position="427"/>
        <end position="446"/>
    </location>
</feature>
<evidence type="ECO:0000256" key="11">
    <source>
        <dbReference type="SAM" id="MobiDB-lite"/>
    </source>
</evidence>
<evidence type="ECO:0000259" key="13">
    <source>
        <dbReference type="Pfam" id="PF01529"/>
    </source>
</evidence>
<evidence type="ECO:0000256" key="3">
    <source>
        <dbReference type="ARBA" id="ARBA00022679"/>
    </source>
</evidence>
<evidence type="ECO:0000256" key="10">
    <source>
        <dbReference type="ARBA" id="ARBA00048048"/>
    </source>
</evidence>
<keyword evidence="3" id="KW-0808">Transferase</keyword>
<gene>
    <name evidence="14" type="ORF">TTHERM_00145950</name>
</gene>
<dbReference type="Proteomes" id="UP000009168">
    <property type="component" value="Unassembled WGS sequence"/>
</dbReference>
<evidence type="ECO:0000256" key="7">
    <source>
        <dbReference type="ARBA" id="ARBA00023139"/>
    </source>
</evidence>
<feature type="transmembrane region" description="Helical" evidence="12">
    <location>
        <begin position="115"/>
        <end position="140"/>
    </location>
</feature>
<keyword evidence="8" id="KW-0449">Lipoprotein</keyword>
<dbReference type="InterPro" id="IPR001594">
    <property type="entry name" value="Palmitoyltrfase_DHHC"/>
</dbReference>
<keyword evidence="6 12" id="KW-0472">Membrane</keyword>
<evidence type="ECO:0000256" key="5">
    <source>
        <dbReference type="ARBA" id="ARBA00022989"/>
    </source>
</evidence>
<keyword evidence="5 12" id="KW-1133">Transmembrane helix</keyword>
<evidence type="ECO:0000256" key="9">
    <source>
        <dbReference type="ARBA" id="ARBA00023315"/>
    </source>
</evidence>
<evidence type="ECO:0000256" key="2">
    <source>
        <dbReference type="ARBA" id="ARBA00012210"/>
    </source>
</evidence>
<dbReference type="STRING" id="312017.I7MI87"/>
<dbReference type="InterPro" id="IPR039859">
    <property type="entry name" value="PFA4/ZDH16/20/ERF2-like"/>
</dbReference>
<dbReference type="EMBL" id="GG662793">
    <property type="protein sequence ID" value="EAR90989.3"/>
    <property type="molecule type" value="Genomic_DNA"/>
</dbReference>
<evidence type="ECO:0000256" key="6">
    <source>
        <dbReference type="ARBA" id="ARBA00023136"/>
    </source>
</evidence>
<dbReference type="InParanoid" id="I7MI87"/>
<feature type="region of interest" description="Disordered" evidence="11">
    <location>
        <begin position="1"/>
        <end position="44"/>
    </location>
</feature>
<evidence type="ECO:0000256" key="1">
    <source>
        <dbReference type="ARBA" id="ARBA00004127"/>
    </source>
</evidence>
<feature type="compositionally biased region" description="Polar residues" evidence="11">
    <location>
        <begin position="407"/>
        <end position="426"/>
    </location>
</feature>
<name>I7MI87_TETTS</name>
<dbReference type="PANTHER" id="PTHR22883">
    <property type="entry name" value="ZINC FINGER DHHC DOMAIN CONTAINING PROTEIN"/>
    <property type="match status" value="1"/>
</dbReference>
<keyword evidence="7" id="KW-0564">Palmitate</keyword>
<evidence type="ECO:0000256" key="4">
    <source>
        <dbReference type="ARBA" id="ARBA00022692"/>
    </source>
</evidence>
<keyword evidence="9" id="KW-0012">Acyltransferase</keyword>
<comment type="subcellular location">
    <subcellularLocation>
        <location evidence="1">Endomembrane system</location>
        <topology evidence="1">Multi-pass membrane protein</topology>
    </subcellularLocation>
</comment>
<dbReference type="Pfam" id="PF01529">
    <property type="entry name" value="DHHC"/>
    <property type="match status" value="1"/>
</dbReference>
<dbReference type="GO" id="GO:0005783">
    <property type="term" value="C:endoplasmic reticulum"/>
    <property type="evidence" value="ECO:0007669"/>
    <property type="project" value="TreeGrafter"/>
</dbReference>
<dbReference type="GeneID" id="7839546"/>
<dbReference type="PROSITE" id="PS50216">
    <property type="entry name" value="DHHC"/>
    <property type="match status" value="1"/>
</dbReference>
<feature type="region of interest" description="Disordered" evidence="11">
    <location>
        <begin position="388"/>
        <end position="457"/>
    </location>
</feature>
<accession>I7MI87</accession>
<evidence type="ECO:0000313" key="14">
    <source>
        <dbReference type="EMBL" id="EAR90989.3"/>
    </source>
</evidence>
<dbReference type="GO" id="GO:0019706">
    <property type="term" value="F:protein-cysteine S-palmitoyltransferase activity"/>
    <property type="evidence" value="ECO:0007669"/>
    <property type="project" value="UniProtKB-EC"/>
</dbReference>
<evidence type="ECO:0000256" key="8">
    <source>
        <dbReference type="ARBA" id="ARBA00023288"/>
    </source>
</evidence>
<protein>
    <recommendedName>
        <fullName evidence="2">protein S-acyltransferase</fullName>
        <ecNumber evidence="2">2.3.1.225</ecNumber>
    </recommendedName>
</protein>
<keyword evidence="15" id="KW-1185">Reference proteome</keyword>
<dbReference type="RefSeq" id="XP_001011234.3">
    <property type="nucleotide sequence ID" value="XM_001011234.3"/>
</dbReference>
<sequence length="1218" mass="142832">MQQTNKNNEVNKSKDQSFLNQSMLNSKKQENENNISKQNVSSYSRNNSTRFAQNLNSKSVQENSQKSQYNQHHNNQIQSTLKQSLNPINYLYQFWKGQHTFLLFGLIQLGPRIHFVWNLVFWIFIIMMGAIHLTFVIPYIMNDVSIVLGLFYIIIFILMIILTILTQFSDPGYIPRRKMIQTIPKLHNRIDNIEDMINEKAYRMIMDMENNDQSQLQKQGNQDQSQLKISGLNNSKLESFMGNQLQSAKTNMHSDLILFKKAGSINPHMYKHGNFNFSNNNSMITSKKIDQTIKDSIKLDQQLQKKPTQNEKQLQSRQYIENSNLENVNNEDNQACQSQFYQQISKNAEAQLKQYQIQQVQENKGQIDNQEASLQLALIRMKNPFVPVEEESSISRKSNSRRDEWTENTQKNTTELYTQEIINDQIDQTKKDNQTKEENDQQKTKNADQNQQSDQREKFHMHIQIENENEEENKDQDDEIQKRRTIFSYIDRKASRQRISQQTQLNTVSKIDTIPNDANLESFNEYKQISNYQGQNLLQSAVQEQQTQDRQISTNSVVESATSNNKIPNQAQNISHQIKKQKISQSNVDLHDNKNFLQVRSSGLLQETMISPKIDIDGIICNNQPPANSYDQEQCANSYSIDINSKQIKNKINSSLDIKKLAEININKQQNTNSVSKVDQLDDQELNVNKKIQLNKNNVNLQDNKQITFSNSQTKQVDHQNSQNSNQFVNQNSQGTSYFKENQLGNQSQFMQHNQSEIAQNQKDIINFRENYNHKQNNEFQSVISENNFQNENQAQYPNYSQNQQENKIQLEHIQKVTKPNIFFNPQKCINIGTINMNSNSTNTQQEINQQNKIYESIIEQNKVDYEDENQVDFTEPQHDQKTNIFLQQKNKAQIVNCFQYNSNNDPTCQEKVNQITNTLNNSVQNQKEQDAHKQFMMLSIQSNSVTPKNNSKNIININQNSQNNINNNINIFIGNKSSNQNNQAIKLNEKFSYEMAKYEQNIKRLSDSIMQQNPLNASIMRNKNETLQNKNFFDLHNQSYQITPQKKQTQIFNGRKYCVTCKIFRPPRSSHCTYCDCCVEVFDHHCKFVNNCIGKHNYKYFFSFLSLLNFTFLLQLISEIFYLINKSSDTNKLNTTQLVFGIIYILIIFLSWLYVLYLWGFHIFIQYRQLTTREQLRDLECDRDPKNYFTWCSARGPIFQARMIVSDNQRYDLLEDY</sequence>
<dbReference type="PANTHER" id="PTHR22883:SF43">
    <property type="entry name" value="PALMITOYLTRANSFERASE APP"/>
    <property type="match status" value="1"/>
</dbReference>
<proteinExistence type="predicted"/>
<feature type="transmembrane region" description="Helical" evidence="12">
    <location>
        <begin position="1137"/>
        <end position="1160"/>
    </location>
</feature>
<feature type="transmembrane region" description="Helical" evidence="12">
    <location>
        <begin position="146"/>
        <end position="168"/>
    </location>
</feature>
<keyword evidence="4 12" id="KW-0812">Transmembrane</keyword>
<feature type="domain" description="Palmitoyltransferase DHHC" evidence="13">
    <location>
        <begin position="1053"/>
        <end position="1178"/>
    </location>
</feature>
<dbReference type="OrthoDB" id="9909019at2759"/>
<dbReference type="GO" id="GO:0005794">
    <property type="term" value="C:Golgi apparatus"/>
    <property type="evidence" value="ECO:0007669"/>
    <property type="project" value="TreeGrafter"/>
</dbReference>
<reference evidence="15" key="1">
    <citation type="journal article" date="2006" name="PLoS Biol.">
        <title>Macronuclear genome sequence of the ciliate Tetrahymena thermophila, a model eukaryote.</title>
        <authorList>
            <person name="Eisen J.A."/>
            <person name="Coyne R.S."/>
            <person name="Wu M."/>
            <person name="Wu D."/>
            <person name="Thiagarajan M."/>
            <person name="Wortman J.R."/>
            <person name="Badger J.H."/>
            <person name="Ren Q."/>
            <person name="Amedeo P."/>
            <person name="Jones K.M."/>
            <person name="Tallon L.J."/>
            <person name="Delcher A.L."/>
            <person name="Salzberg S.L."/>
            <person name="Silva J.C."/>
            <person name="Haas B.J."/>
            <person name="Majoros W.H."/>
            <person name="Farzad M."/>
            <person name="Carlton J.M."/>
            <person name="Smith R.K. Jr."/>
            <person name="Garg J."/>
            <person name="Pearlman R.E."/>
            <person name="Karrer K.M."/>
            <person name="Sun L."/>
            <person name="Manning G."/>
            <person name="Elde N.C."/>
            <person name="Turkewitz A.P."/>
            <person name="Asai D.J."/>
            <person name="Wilkes D.E."/>
            <person name="Wang Y."/>
            <person name="Cai H."/>
            <person name="Collins K."/>
            <person name="Stewart B.A."/>
            <person name="Lee S.R."/>
            <person name="Wilamowska K."/>
            <person name="Weinberg Z."/>
            <person name="Ruzzo W.L."/>
            <person name="Wloga D."/>
            <person name="Gaertig J."/>
            <person name="Frankel J."/>
            <person name="Tsao C.-C."/>
            <person name="Gorovsky M.A."/>
            <person name="Keeling P.J."/>
            <person name="Waller R.F."/>
            <person name="Patron N.J."/>
            <person name="Cherry J.M."/>
            <person name="Stover N.A."/>
            <person name="Krieger C.J."/>
            <person name="del Toro C."/>
            <person name="Ryder H.F."/>
            <person name="Williamson S.C."/>
            <person name="Barbeau R.A."/>
            <person name="Hamilton E.P."/>
            <person name="Orias E."/>
        </authorList>
    </citation>
    <scope>NUCLEOTIDE SEQUENCE [LARGE SCALE GENOMIC DNA]</scope>
    <source>
        <strain evidence="15">SB210</strain>
    </source>
</reference>